<keyword evidence="5" id="KW-1185">Reference proteome</keyword>
<dbReference type="InterPro" id="IPR027385">
    <property type="entry name" value="Beta-barrel_OMP"/>
</dbReference>
<dbReference type="EMBL" id="PSYR01000001">
    <property type="protein sequence ID" value="RCN59260.1"/>
    <property type="molecule type" value="Genomic_DNA"/>
</dbReference>
<sequence length="297" mass="31071">MTSSKPVYTLIVSALLLTVSSQAPAARIPRAIRRAQNGVSVGIGYGMGRYQETLNAVPVDSESDGLTVYTVGLGYIGHRCASLYGGLRFTGAFGTAHYQANSALGLAGQGSSTARMTALDARLGLAIDDLWRQDRDTILIPYIGAGFHREVRGADPGTGNPGGETTTGGHLGIGLGVDYAIDRRLVVTLHALTGYTVGAQITITAPIALDVATETLESARLSESLGDRPYNVLGLAIHYRVDDHLEIAFTIRRATWSAAGSAPIPIAGAPGQTPGVTRIPDSQSAETLMLLQAAIPF</sequence>
<dbReference type="RefSeq" id="WP_114282622.1">
    <property type="nucleotide sequence ID" value="NZ_PSYR01000001.1"/>
</dbReference>
<accession>A0A368HLT6</accession>
<evidence type="ECO:0000313" key="4">
    <source>
        <dbReference type="EMBL" id="RCN59260.1"/>
    </source>
</evidence>
<keyword evidence="1 2" id="KW-0732">Signal</keyword>
<name>A0A368HLT6_9GAMM</name>
<feature type="signal peptide" evidence="2">
    <location>
        <begin position="1"/>
        <end position="25"/>
    </location>
</feature>
<reference evidence="4 5" key="1">
    <citation type="submission" date="2018-02" db="EMBL/GenBank/DDBJ databases">
        <title>Insights into the biology of acidophilic members of the Acidiferrobacteraceae family derived from comparative genomic analyses.</title>
        <authorList>
            <person name="Issotta F."/>
            <person name="Thyssen C."/>
            <person name="Mena C."/>
            <person name="Moya A."/>
            <person name="Bellenberg S."/>
            <person name="Sproer C."/>
            <person name="Covarrubias P.C."/>
            <person name="Sand W."/>
            <person name="Quatrini R."/>
            <person name="Vera M."/>
        </authorList>
    </citation>
    <scope>NUCLEOTIDE SEQUENCE [LARGE SCALE GENOMIC DNA]</scope>
    <source>
        <strain evidence="5">m-1</strain>
    </source>
</reference>
<dbReference type="Pfam" id="PF13505">
    <property type="entry name" value="OMP_b-brl"/>
    <property type="match status" value="1"/>
</dbReference>
<comment type="caution">
    <text evidence="4">The sequence shown here is derived from an EMBL/GenBank/DDBJ whole genome shotgun (WGS) entry which is preliminary data.</text>
</comment>
<protein>
    <recommendedName>
        <fullName evidence="3">Outer membrane protein beta-barrel domain-containing protein</fullName>
    </recommendedName>
</protein>
<dbReference type="OrthoDB" id="5791980at2"/>
<feature type="domain" description="Outer membrane protein beta-barrel" evidence="3">
    <location>
        <begin position="13"/>
        <end position="188"/>
    </location>
</feature>
<dbReference type="SUPFAM" id="SSF56925">
    <property type="entry name" value="OMPA-like"/>
    <property type="match status" value="1"/>
</dbReference>
<feature type="chain" id="PRO_5016934485" description="Outer membrane protein beta-barrel domain-containing protein" evidence="2">
    <location>
        <begin position="26"/>
        <end position="297"/>
    </location>
</feature>
<proteinExistence type="predicted"/>
<organism evidence="4 5">
    <name type="scientific">Acidiferrobacter thiooxydans</name>
    <dbReference type="NCBI Taxonomy" id="163359"/>
    <lineage>
        <taxon>Bacteria</taxon>
        <taxon>Pseudomonadati</taxon>
        <taxon>Pseudomonadota</taxon>
        <taxon>Gammaproteobacteria</taxon>
        <taxon>Acidiferrobacterales</taxon>
        <taxon>Acidiferrobacteraceae</taxon>
        <taxon>Acidiferrobacter</taxon>
    </lineage>
</organism>
<dbReference type="InterPro" id="IPR011250">
    <property type="entry name" value="OMP/PagP_B-barrel"/>
</dbReference>
<evidence type="ECO:0000313" key="5">
    <source>
        <dbReference type="Proteomes" id="UP000253250"/>
    </source>
</evidence>
<gene>
    <name evidence="4" type="ORF">C4900_06020</name>
</gene>
<dbReference type="AlphaFoldDB" id="A0A368HLT6"/>
<evidence type="ECO:0000256" key="1">
    <source>
        <dbReference type="ARBA" id="ARBA00022729"/>
    </source>
</evidence>
<dbReference type="Proteomes" id="UP000253250">
    <property type="component" value="Unassembled WGS sequence"/>
</dbReference>
<evidence type="ECO:0000259" key="3">
    <source>
        <dbReference type="Pfam" id="PF13505"/>
    </source>
</evidence>
<evidence type="ECO:0000256" key="2">
    <source>
        <dbReference type="SAM" id="SignalP"/>
    </source>
</evidence>